<protein>
    <submittedName>
        <fullName evidence="2">Uncharacterized protein</fullName>
    </submittedName>
</protein>
<keyword evidence="1" id="KW-0472">Membrane</keyword>
<organism evidence="2 3">
    <name type="scientific">Cajanus cajan</name>
    <name type="common">Pigeon pea</name>
    <name type="synonym">Cajanus indicus</name>
    <dbReference type="NCBI Taxonomy" id="3821"/>
    <lineage>
        <taxon>Eukaryota</taxon>
        <taxon>Viridiplantae</taxon>
        <taxon>Streptophyta</taxon>
        <taxon>Embryophyta</taxon>
        <taxon>Tracheophyta</taxon>
        <taxon>Spermatophyta</taxon>
        <taxon>Magnoliopsida</taxon>
        <taxon>eudicotyledons</taxon>
        <taxon>Gunneridae</taxon>
        <taxon>Pentapetalae</taxon>
        <taxon>rosids</taxon>
        <taxon>fabids</taxon>
        <taxon>Fabales</taxon>
        <taxon>Fabaceae</taxon>
        <taxon>Papilionoideae</taxon>
        <taxon>50 kb inversion clade</taxon>
        <taxon>NPAAA clade</taxon>
        <taxon>indigoferoid/millettioid clade</taxon>
        <taxon>Phaseoleae</taxon>
        <taxon>Cajanus</taxon>
    </lineage>
</organism>
<keyword evidence="1" id="KW-0812">Transmembrane</keyword>
<name>A0A151SNR5_CAJCA</name>
<dbReference type="Gramene" id="C.cajan_02566.t">
    <property type="protein sequence ID" value="C.cajan_02566.t.cds1"/>
    <property type="gene ID" value="C.cajan_02566"/>
</dbReference>
<feature type="transmembrane region" description="Helical" evidence="1">
    <location>
        <begin position="12"/>
        <end position="36"/>
    </location>
</feature>
<keyword evidence="3" id="KW-1185">Reference proteome</keyword>
<evidence type="ECO:0000313" key="2">
    <source>
        <dbReference type="EMBL" id="KYP56391.1"/>
    </source>
</evidence>
<proteinExistence type="predicted"/>
<reference evidence="2 3" key="1">
    <citation type="journal article" date="2012" name="Nat. Biotechnol.">
        <title>Draft genome sequence of pigeonpea (Cajanus cajan), an orphan legume crop of resource-poor farmers.</title>
        <authorList>
            <person name="Varshney R.K."/>
            <person name="Chen W."/>
            <person name="Li Y."/>
            <person name="Bharti A.K."/>
            <person name="Saxena R.K."/>
            <person name="Schlueter J.A."/>
            <person name="Donoghue M.T."/>
            <person name="Azam S."/>
            <person name="Fan G."/>
            <person name="Whaley A.M."/>
            <person name="Farmer A.D."/>
            <person name="Sheridan J."/>
            <person name="Iwata A."/>
            <person name="Tuteja R."/>
            <person name="Penmetsa R.V."/>
            <person name="Wu W."/>
            <person name="Upadhyaya H.D."/>
            <person name="Yang S.P."/>
            <person name="Shah T."/>
            <person name="Saxena K.B."/>
            <person name="Michael T."/>
            <person name="McCombie W.R."/>
            <person name="Yang B."/>
            <person name="Zhang G."/>
            <person name="Yang H."/>
            <person name="Wang J."/>
            <person name="Spillane C."/>
            <person name="Cook D.R."/>
            <person name="May G.D."/>
            <person name="Xu X."/>
            <person name="Jackson S.A."/>
        </authorList>
    </citation>
    <scope>NUCLEOTIDE SEQUENCE [LARGE SCALE GENOMIC DNA]</scope>
    <source>
        <strain evidence="3">cv. Asha</strain>
    </source>
</reference>
<sequence>MLVLLLKPITFVVVTLWSLLTRLIFNTIAYTIVLLLQGLKGSGEGSLGIFQKVAEAIKGCFELILRLIINSLDSIISKVFDILKESIKGSVAASGTVAAELSEKLKTSIDDSLKQVPQLFEELSNMTSQMVTELWNNCKGAVGYVTENT</sequence>
<dbReference type="EMBL" id="CM003613">
    <property type="protein sequence ID" value="KYP56391.1"/>
    <property type="molecule type" value="Genomic_DNA"/>
</dbReference>
<accession>A0A151SNR5</accession>
<dbReference type="AlphaFoldDB" id="A0A151SNR5"/>
<dbReference type="Proteomes" id="UP000075243">
    <property type="component" value="Chromosome 11"/>
</dbReference>
<evidence type="ECO:0000313" key="3">
    <source>
        <dbReference type="Proteomes" id="UP000075243"/>
    </source>
</evidence>
<gene>
    <name evidence="2" type="ORF">KK1_002629</name>
</gene>
<dbReference type="OMA" id="YLLEMIM"/>
<evidence type="ECO:0000256" key="1">
    <source>
        <dbReference type="SAM" id="Phobius"/>
    </source>
</evidence>
<keyword evidence="1" id="KW-1133">Transmembrane helix</keyword>